<keyword evidence="4" id="KW-1185">Reference proteome</keyword>
<dbReference type="OrthoDB" id="9973938at2"/>
<keyword evidence="2" id="KW-0812">Transmembrane</keyword>
<dbReference type="RefSeq" id="WP_125305641.1">
    <property type="nucleotide sequence ID" value="NZ_RSEC01000006.1"/>
</dbReference>
<evidence type="ECO:0000313" key="3">
    <source>
        <dbReference type="EMBL" id="RSD26384.1"/>
    </source>
</evidence>
<evidence type="ECO:0000256" key="2">
    <source>
        <dbReference type="SAM" id="Phobius"/>
    </source>
</evidence>
<comment type="caution">
    <text evidence="3">The sequence shown here is derived from an EMBL/GenBank/DDBJ whole genome shotgun (WGS) entry which is preliminary data.</text>
</comment>
<dbReference type="EMBL" id="RSEC01000006">
    <property type="protein sequence ID" value="RSD26384.1"/>
    <property type="molecule type" value="Genomic_DNA"/>
</dbReference>
<feature type="compositionally biased region" description="Basic and acidic residues" evidence="1">
    <location>
        <begin position="36"/>
        <end position="48"/>
    </location>
</feature>
<feature type="compositionally biased region" description="Basic and acidic residues" evidence="1">
    <location>
        <begin position="1"/>
        <end position="10"/>
    </location>
</feature>
<dbReference type="AlphaFoldDB" id="A0A427TPU5"/>
<reference evidence="3 4" key="1">
    <citation type="submission" date="2018-12" db="EMBL/GenBank/DDBJ databases">
        <title>Amycolatopsis eburnea sp. nov. actinomycete associate with arbuscular mycorrhiza fungal spore.</title>
        <authorList>
            <person name="Lumyong S."/>
            <person name="Chaiya L."/>
        </authorList>
    </citation>
    <scope>NUCLEOTIDE SEQUENCE [LARGE SCALE GENOMIC DNA]</scope>
    <source>
        <strain evidence="3 4">GLM-1</strain>
    </source>
</reference>
<keyword evidence="2" id="KW-0472">Membrane</keyword>
<evidence type="ECO:0000256" key="1">
    <source>
        <dbReference type="SAM" id="MobiDB-lite"/>
    </source>
</evidence>
<dbReference type="Proteomes" id="UP000267081">
    <property type="component" value="Unassembled WGS sequence"/>
</dbReference>
<organism evidence="3 4">
    <name type="scientific">Amycolatopsis eburnea</name>
    <dbReference type="NCBI Taxonomy" id="2267691"/>
    <lineage>
        <taxon>Bacteria</taxon>
        <taxon>Bacillati</taxon>
        <taxon>Actinomycetota</taxon>
        <taxon>Actinomycetes</taxon>
        <taxon>Pseudonocardiales</taxon>
        <taxon>Pseudonocardiaceae</taxon>
        <taxon>Amycolatopsis</taxon>
    </lineage>
</organism>
<feature type="region of interest" description="Disordered" evidence="1">
    <location>
        <begin position="1"/>
        <end position="48"/>
    </location>
</feature>
<proteinExistence type="predicted"/>
<accession>A0A427TPU5</accession>
<sequence>MKPTDTDASRRDHRLKAGDTPALGLPVEAGSGGRRFRPEKPEPKETSPVDYHGRLAWIVAIYPATPEWTRPMCKLAFADDGKPVVVGLDEVEVLDEAGVLALADTGQLPAPVPRLVATLLLEEHPLTAETAGDQVTEQLSAVGDDAAAVLEENAPTALQPAVGTLPAAPAVARHGVLRALWQRFLDVLRLLVVFLRDLGGWLVDQVAEGVEAAADWERWHSRLIAKLVLGLLPLAVFGGVGVLWLLGGAR</sequence>
<evidence type="ECO:0000313" key="4">
    <source>
        <dbReference type="Proteomes" id="UP000267081"/>
    </source>
</evidence>
<keyword evidence="2" id="KW-1133">Transmembrane helix</keyword>
<name>A0A427TPU5_9PSEU</name>
<protein>
    <submittedName>
        <fullName evidence="3">Uncharacterized protein</fullName>
    </submittedName>
</protein>
<gene>
    <name evidence="3" type="ORF">EIY87_00535</name>
</gene>
<feature type="transmembrane region" description="Helical" evidence="2">
    <location>
        <begin position="227"/>
        <end position="247"/>
    </location>
</feature>